<dbReference type="Proteomes" id="UP000243799">
    <property type="component" value="Unassembled WGS sequence"/>
</dbReference>
<evidence type="ECO:0000256" key="1">
    <source>
        <dbReference type="ARBA" id="ARBA00009865"/>
    </source>
</evidence>
<dbReference type="InterPro" id="IPR006710">
    <property type="entry name" value="Glyco_hydro_43"/>
</dbReference>
<comment type="similarity">
    <text evidence="1 4">Belongs to the glycosyl hydrolase 43 family.</text>
</comment>
<organism evidence="7 8">
    <name type="scientific">Amycolatopsis marina</name>
    <dbReference type="NCBI Taxonomy" id="490629"/>
    <lineage>
        <taxon>Bacteria</taxon>
        <taxon>Bacillati</taxon>
        <taxon>Actinomycetota</taxon>
        <taxon>Actinomycetes</taxon>
        <taxon>Pseudonocardiales</taxon>
        <taxon>Pseudonocardiaceae</taxon>
        <taxon>Amycolatopsis</taxon>
    </lineage>
</organism>
<keyword evidence="8" id="KW-1185">Reference proteome</keyword>
<evidence type="ECO:0000256" key="6">
    <source>
        <dbReference type="SAM" id="SignalP"/>
    </source>
</evidence>
<dbReference type="GO" id="GO:0004553">
    <property type="term" value="F:hydrolase activity, hydrolyzing O-glycosyl compounds"/>
    <property type="evidence" value="ECO:0007669"/>
    <property type="project" value="InterPro"/>
</dbReference>
<dbReference type="OrthoDB" id="3657989at2"/>
<protein>
    <submittedName>
        <fullName evidence="7">Glycosyl hydrolases family 43</fullName>
    </submittedName>
</protein>
<dbReference type="RefSeq" id="WP_091673020.1">
    <property type="nucleotide sequence ID" value="NZ_FOKG01000006.1"/>
</dbReference>
<dbReference type="STRING" id="490629.SAMN05216266_106214"/>
<sequence>MRSARRRTRPVAAALVALASAALAACSPSTAQPQAGGAEPGAARGIEAPADVPEPQPLAVDSVRQSAGTVAAGGADAVYNYGPTVMADGDRTRMWWCSQYGSAKPAGDDILYAEATWTPGAKKDLKFTGPGGGAAPAVFSGRPGGFDGVHTCDPSVLRVGGTYYLYYTGSAGDRAHGNSIGLATSKDGRNWKRVGSGPILTPAHDVARDNDYGAGQPAVVHLDGWFYLMFTDTSGAAAGWNGAGQFLLRSADPAFAGRVEALGPDGFEPVADTSAPRRASVVDAFSADLMFVDALDAFAIAHETEHGTTLTFWNREFTANPYHQVLVAGPWKEGPGLFRRPDGHAPMSLREPCSRVPLDVVRATVIGAAKAPTGLRHFGADLHKVDGCGEQGRTLGVLDGLAMPSPVRTMDLVTGGRIVRVDRRSVATELARTVLDQRVPAIEGIPVAARLAPAARILRAKGHGLGLLLDDGGLWPVVGSAASRIPDLNGSAVEQVSEREWERYPAGVVLGS</sequence>
<name>A0A1I0ZBR3_9PSEU</name>
<feature type="signal peptide" evidence="6">
    <location>
        <begin position="1"/>
        <end position="24"/>
    </location>
</feature>
<dbReference type="GO" id="GO:0005975">
    <property type="term" value="P:carbohydrate metabolic process"/>
    <property type="evidence" value="ECO:0007669"/>
    <property type="project" value="InterPro"/>
</dbReference>
<evidence type="ECO:0000256" key="5">
    <source>
        <dbReference type="SAM" id="MobiDB-lite"/>
    </source>
</evidence>
<keyword evidence="3 4" id="KW-0326">Glycosidase</keyword>
<dbReference type="Gene3D" id="2.115.10.20">
    <property type="entry name" value="Glycosyl hydrolase domain, family 43"/>
    <property type="match status" value="1"/>
</dbReference>
<dbReference type="SUPFAM" id="SSF75005">
    <property type="entry name" value="Arabinanase/levansucrase/invertase"/>
    <property type="match status" value="1"/>
</dbReference>
<dbReference type="EMBL" id="FOKG01000006">
    <property type="protein sequence ID" value="SFB22010.1"/>
    <property type="molecule type" value="Genomic_DNA"/>
</dbReference>
<evidence type="ECO:0000256" key="4">
    <source>
        <dbReference type="RuleBase" id="RU361187"/>
    </source>
</evidence>
<dbReference type="PROSITE" id="PS51257">
    <property type="entry name" value="PROKAR_LIPOPROTEIN"/>
    <property type="match status" value="1"/>
</dbReference>
<keyword evidence="2 4" id="KW-0378">Hydrolase</keyword>
<dbReference type="AlphaFoldDB" id="A0A1I0ZBR3"/>
<proteinExistence type="inferred from homology"/>
<gene>
    <name evidence="7" type="ORF">SAMN05216266_106214</name>
</gene>
<feature type="region of interest" description="Disordered" evidence="5">
    <location>
        <begin position="29"/>
        <end position="56"/>
    </location>
</feature>
<accession>A0A1I0ZBR3</accession>
<evidence type="ECO:0000256" key="3">
    <source>
        <dbReference type="ARBA" id="ARBA00023295"/>
    </source>
</evidence>
<evidence type="ECO:0000256" key="2">
    <source>
        <dbReference type="ARBA" id="ARBA00022801"/>
    </source>
</evidence>
<dbReference type="InterPro" id="IPR023296">
    <property type="entry name" value="Glyco_hydro_beta-prop_sf"/>
</dbReference>
<evidence type="ECO:0000313" key="8">
    <source>
        <dbReference type="Proteomes" id="UP000243799"/>
    </source>
</evidence>
<feature type="chain" id="PRO_5039389338" evidence="6">
    <location>
        <begin position="25"/>
        <end position="512"/>
    </location>
</feature>
<evidence type="ECO:0000313" key="7">
    <source>
        <dbReference type="EMBL" id="SFB22010.1"/>
    </source>
</evidence>
<reference evidence="8" key="1">
    <citation type="submission" date="2016-10" db="EMBL/GenBank/DDBJ databases">
        <authorList>
            <person name="Varghese N."/>
            <person name="Submissions S."/>
        </authorList>
    </citation>
    <scope>NUCLEOTIDE SEQUENCE [LARGE SCALE GENOMIC DNA]</scope>
    <source>
        <strain evidence="8">CGMCC 4.3568</strain>
    </source>
</reference>
<keyword evidence="6" id="KW-0732">Signal</keyword>
<feature type="compositionally biased region" description="Low complexity" evidence="5">
    <location>
        <begin position="29"/>
        <end position="50"/>
    </location>
</feature>
<dbReference type="Pfam" id="PF04616">
    <property type="entry name" value="Glyco_hydro_43"/>
    <property type="match status" value="1"/>
</dbReference>